<protein>
    <submittedName>
        <fullName evidence="1">Uncharacterized protein</fullName>
    </submittedName>
</protein>
<reference evidence="2" key="1">
    <citation type="journal article" date="2019" name="Int. J. Syst. Evol. Microbiol.">
        <title>The Global Catalogue of Microorganisms (GCM) 10K type strain sequencing project: providing services to taxonomists for standard genome sequencing and annotation.</title>
        <authorList>
            <consortium name="The Broad Institute Genomics Platform"/>
            <consortium name="The Broad Institute Genome Sequencing Center for Infectious Disease"/>
            <person name="Wu L."/>
            <person name="Ma J."/>
        </authorList>
    </citation>
    <scope>NUCLEOTIDE SEQUENCE [LARGE SCALE GENOMIC DNA]</scope>
    <source>
        <strain evidence="2">JCM 16545</strain>
    </source>
</reference>
<keyword evidence="2" id="KW-1185">Reference proteome</keyword>
<dbReference type="RefSeq" id="WP_377092616.1">
    <property type="nucleotide sequence ID" value="NZ_JBHSJM010000001.1"/>
</dbReference>
<sequence>MHEKLEKNQSNQYSPSVTQLKGLGRPIFINNRSTSVTQQKLQDVSNRQVIQQKALAKKKLNVVGESHPESKPRRAKEEAYTKAMLGKDAIYKTESQFRTSAWAFQDDRYGDPMLLRAEMLLAMIKDHGISKLEDSKWDGQKNEMISILDEAARALFYALHETAEQKQAMKAETAYEALKKLAKEIPTHDLGYFITEFHKVTKLYAKDVLGKSDIRSEATVNELRSSAMQGAAADNADRWTGEQMGVWKVGNDHISEIKAEKKNNKYELMGKSEFNDDFLPWLAKNP</sequence>
<evidence type="ECO:0000313" key="1">
    <source>
        <dbReference type="EMBL" id="MFD2277755.1"/>
    </source>
</evidence>
<dbReference type="EMBL" id="JBHUJC010000045">
    <property type="protein sequence ID" value="MFD2277755.1"/>
    <property type="molecule type" value="Genomic_DNA"/>
</dbReference>
<gene>
    <name evidence="1" type="ORF">ACFSQZ_14900</name>
</gene>
<evidence type="ECO:0000313" key="2">
    <source>
        <dbReference type="Proteomes" id="UP001597297"/>
    </source>
</evidence>
<comment type="caution">
    <text evidence="1">The sequence shown here is derived from an EMBL/GenBank/DDBJ whole genome shotgun (WGS) entry which is preliminary data.</text>
</comment>
<dbReference type="Proteomes" id="UP001597297">
    <property type="component" value="Unassembled WGS sequence"/>
</dbReference>
<name>A0ABW5E7V0_9BACT</name>
<proteinExistence type="predicted"/>
<organism evidence="1 2">
    <name type="scientific">Rubritalea spongiae</name>
    <dbReference type="NCBI Taxonomy" id="430797"/>
    <lineage>
        <taxon>Bacteria</taxon>
        <taxon>Pseudomonadati</taxon>
        <taxon>Verrucomicrobiota</taxon>
        <taxon>Verrucomicrobiia</taxon>
        <taxon>Verrucomicrobiales</taxon>
        <taxon>Rubritaleaceae</taxon>
        <taxon>Rubritalea</taxon>
    </lineage>
</organism>
<accession>A0ABW5E7V0</accession>